<keyword evidence="4" id="KW-0807">Transducer</keyword>
<evidence type="ECO:0000256" key="2">
    <source>
        <dbReference type="ARBA" id="ARBA00022475"/>
    </source>
</evidence>
<dbReference type="OrthoDB" id="5967898at2759"/>
<dbReference type="GO" id="GO:0004930">
    <property type="term" value="F:G protein-coupled receptor activity"/>
    <property type="evidence" value="ECO:0007669"/>
    <property type="project" value="UniProtKB-KW"/>
</dbReference>
<dbReference type="Gene3D" id="1.20.1070.10">
    <property type="entry name" value="Rhodopsin 7-helix transmembrane proteins"/>
    <property type="match status" value="1"/>
</dbReference>
<evidence type="ECO:0000313" key="8">
    <source>
        <dbReference type="Proteomes" id="UP000583164"/>
    </source>
</evidence>
<dbReference type="AlphaFoldDB" id="A0A7K9KXF1"/>
<comment type="subcellular location">
    <subcellularLocation>
        <location evidence="1">Cell membrane</location>
        <topology evidence="1">Multi-pass membrane protein</topology>
    </subcellularLocation>
</comment>
<evidence type="ECO:0000256" key="1">
    <source>
        <dbReference type="ARBA" id="ARBA00004651"/>
    </source>
</evidence>
<keyword evidence="6" id="KW-1133">Transmembrane helix</keyword>
<dbReference type="GO" id="GO:0005886">
    <property type="term" value="C:plasma membrane"/>
    <property type="evidence" value="ECO:0007669"/>
    <property type="project" value="UniProtKB-SubCell"/>
</dbReference>
<proteinExistence type="predicted"/>
<reference evidence="7 8" key="1">
    <citation type="submission" date="2019-09" db="EMBL/GenBank/DDBJ databases">
        <title>Bird 10,000 Genomes (B10K) Project - Family phase.</title>
        <authorList>
            <person name="Zhang G."/>
        </authorList>
    </citation>
    <scope>NUCLEOTIDE SEQUENCE [LARGE SCALE GENOMIC DNA]</scope>
    <source>
        <strain evidence="7">B10K-DU-001-29</strain>
        <tissue evidence="7">Muscle</tissue>
    </source>
</reference>
<accession>A0A7K9KXF1</accession>
<evidence type="ECO:0000256" key="6">
    <source>
        <dbReference type="SAM" id="Phobius"/>
    </source>
</evidence>
<dbReference type="PANTHER" id="PTHR26452">
    <property type="entry name" value="OLFACTORY RECEPTOR"/>
    <property type="match status" value="1"/>
</dbReference>
<feature type="transmembrane region" description="Helical" evidence="6">
    <location>
        <begin position="20"/>
        <end position="43"/>
    </location>
</feature>
<keyword evidence="4" id="KW-0297">G-protein coupled receptor</keyword>
<evidence type="ECO:0000256" key="3">
    <source>
        <dbReference type="ARBA" id="ARBA00022725"/>
    </source>
</evidence>
<evidence type="ECO:0000256" key="5">
    <source>
        <dbReference type="ARBA" id="ARBA00023170"/>
    </source>
</evidence>
<protein>
    <submittedName>
        <fullName evidence="7">O14I1 protein</fullName>
    </submittedName>
</protein>
<gene>
    <name evidence="7" type="primary">Or14i1_0</name>
    <name evidence="7" type="ORF">RHAINO_R08974</name>
</gene>
<keyword evidence="2" id="KW-1003">Cell membrane</keyword>
<keyword evidence="6" id="KW-0812">Transmembrane</keyword>
<name>A0A7K9KXF1_9PASS</name>
<keyword evidence="5" id="KW-0675">Receptor</keyword>
<keyword evidence="3" id="KW-0716">Sensory transduction</keyword>
<keyword evidence="8" id="KW-1185">Reference proteome</keyword>
<evidence type="ECO:0000256" key="4">
    <source>
        <dbReference type="ARBA" id="ARBA00023040"/>
    </source>
</evidence>
<comment type="caution">
    <text evidence="7">The sequence shown here is derived from an EMBL/GenBank/DDBJ whole genome shotgun (WGS) entry which is preliminary data.</text>
</comment>
<dbReference type="SUPFAM" id="SSF81321">
    <property type="entry name" value="Family A G protein-coupled receptor-like"/>
    <property type="match status" value="1"/>
</dbReference>
<keyword evidence="6" id="KW-0472">Membrane</keyword>
<dbReference type="EMBL" id="VWZS01002889">
    <property type="protein sequence ID" value="NXH54858.1"/>
    <property type="molecule type" value="Genomic_DNA"/>
</dbReference>
<sequence length="112" mass="12410">SNSSSSTQFFLLAFADPPELQLLHLGLFLGIALAALLGNSLIIPMRVCDHQIHTPRDSFLLNLSLLHQDSICTTVPKAMANSLWDTSATSYGEWAARDFFLFLFLGTDYSFL</sequence>
<keyword evidence="3" id="KW-0552">Olfaction</keyword>
<dbReference type="InterPro" id="IPR050516">
    <property type="entry name" value="Olfactory_GPCR"/>
</dbReference>
<feature type="non-terminal residue" evidence="7">
    <location>
        <position position="1"/>
    </location>
</feature>
<feature type="non-terminal residue" evidence="7">
    <location>
        <position position="112"/>
    </location>
</feature>
<organism evidence="7 8">
    <name type="scientific">Rhabdornis inornatus</name>
    <dbReference type="NCBI Taxonomy" id="237438"/>
    <lineage>
        <taxon>Eukaryota</taxon>
        <taxon>Metazoa</taxon>
        <taxon>Chordata</taxon>
        <taxon>Craniata</taxon>
        <taxon>Vertebrata</taxon>
        <taxon>Euteleostomi</taxon>
        <taxon>Archelosauria</taxon>
        <taxon>Archosauria</taxon>
        <taxon>Dinosauria</taxon>
        <taxon>Saurischia</taxon>
        <taxon>Theropoda</taxon>
        <taxon>Coelurosauria</taxon>
        <taxon>Aves</taxon>
        <taxon>Neognathae</taxon>
        <taxon>Neoaves</taxon>
        <taxon>Telluraves</taxon>
        <taxon>Australaves</taxon>
        <taxon>Passeriformes</taxon>
        <taxon>Rhabdornithidae</taxon>
        <taxon>Rhabdornis</taxon>
    </lineage>
</organism>
<evidence type="ECO:0000313" key="7">
    <source>
        <dbReference type="EMBL" id="NXH54858.1"/>
    </source>
</evidence>
<dbReference type="Proteomes" id="UP000583164">
    <property type="component" value="Unassembled WGS sequence"/>
</dbReference>
<dbReference type="GO" id="GO:0007608">
    <property type="term" value="P:sensory perception of smell"/>
    <property type="evidence" value="ECO:0007669"/>
    <property type="project" value="UniProtKB-KW"/>
</dbReference>